<dbReference type="PANTHER" id="PTHR20986">
    <property type="entry name" value="FMRFAMIDE-RELATED PEPTIDES"/>
    <property type="match status" value="1"/>
</dbReference>
<keyword evidence="6" id="KW-0527">Neuropeptide</keyword>
<name>A0AAV5TMJ6_9BILA</name>
<organism evidence="9 10">
    <name type="scientific">Pristionchus entomophagus</name>
    <dbReference type="NCBI Taxonomy" id="358040"/>
    <lineage>
        <taxon>Eukaryota</taxon>
        <taxon>Metazoa</taxon>
        <taxon>Ecdysozoa</taxon>
        <taxon>Nematoda</taxon>
        <taxon>Chromadorea</taxon>
        <taxon>Rhabditida</taxon>
        <taxon>Rhabditina</taxon>
        <taxon>Diplogasteromorpha</taxon>
        <taxon>Diplogasteroidea</taxon>
        <taxon>Neodiplogasteridae</taxon>
        <taxon>Pristionchus</taxon>
    </lineage>
</organism>
<evidence type="ECO:0000256" key="6">
    <source>
        <dbReference type="ARBA" id="ARBA00023320"/>
    </source>
</evidence>
<reference evidence="9" key="1">
    <citation type="submission" date="2023-10" db="EMBL/GenBank/DDBJ databases">
        <title>Genome assembly of Pristionchus species.</title>
        <authorList>
            <person name="Yoshida K."/>
            <person name="Sommer R.J."/>
        </authorList>
    </citation>
    <scope>NUCLEOTIDE SEQUENCE</scope>
    <source>
        <strain evidence="9">RS0144</strain>
    </source>
</reference>
<evidence type="ECO:0000256" key="5">
    <source>
        <dbReference type="ARBA" id="ARBA00022815"/>
    </source>
</evidence>
<feature type="region of interest" description="Disordered" evidence="7">
    <location>
        <begin position="120"/>
        <end position="154"/>
    </location>
</feature>
<evidence type="ECO:0000313" key="9">
    <source>
        <dbReference type="EMBL" id="GMS95609.1"/>
    </source>
</evidence>
<evidence type="ECO:0000256" key="7">
    <source>
        <dbReference type="SAM" id="MobiDB-lite"/>
    </source>
</evidence>
<evidence type="ECO:0000256" key="2">
    <source>
        <dbReference type="ARBA" id="ARBA00006356"/>
    </source>
</evidence>
<evidence type="ECO:0000313" key="10">
    <source>
        <dbReference type="Proteomes" id="UP001432027"/>
    </source>
</evidence>
<dbReference type="Pfam" id="PF01581">
    <property type="entry name" value="FARP"/>
    <property type="match status" value="3"/>
</dbReference>
<dbReference type="GO" id="GO:0007218">
    <property type="term" value="P:neuropeptide signaling pathway"/>
    <property type="evidence" value="ECO:0007669"/>
    <property type="project" value="UniProtKB-KW"/>
</dbReference>
<comment type="subcellular location">
    <subcellularLocation>
        <location evidence="1">Secreted</location>
    </subcellularLocation>
</comment>
<keyword evidence="10" id="KW-1185">Reference proteome</keyword>
<dbReference type="GO" id="GO:0005576">
    <property type="term" value="C:extracellular region"/>
    <property type="evidence" value="ECO:0007669"/>
    <property type="project" value="UniProtKB-SubCell"/>
</dbReference>
<feature type="signal peptide" evidence="8">
    <location>
        <begin position="1"/>
        <end position="19"/>
    </location>
</feature>
<feature type="non-terminal residue" evidence="9">
    <location>
        <position position="154"/>
    </location>
</feature>
<keyword evidence="4" id="KW-0165">Cleavage on pair of basic residues</keyword>
<evidence type="ECO:0000256" key="3">
    <source>
        <dbReference type="ARBA" id="ARBA00022525"/>
    </source>
</evidence>
<keyword evidence="8" id="KW-0732">Signal</keyword>
<accession>A0AAV5TMJ6</accession>
<evidence type="ECO:0000256" key="1">
    <source>
        <dbReference type="ARBA" id="ARBA00004613"/>
    </source>
</evidence>
<protein>
    <submittedName>
        <fullName evidence="9">Uncharacterized protein</fullName>
    </submittedName>
</protein>
<dbReference type="PANTHER" id="PTHR20986:SF24">
    <property type="entry name" value="FMRFAMIDE-LIKE NEUROPEPTIDES 1"/>
    <property type="match status" value="1"/>
</dbReference>
<dbReference type="InterPro" id="IPR002544">
    <property type="entry name" value="FMRFamid-related_peptide-like"/>
</dbReference>
<keyword evidence="5" id="KW-0027">Amidation</keyword>
<feature type="compositionally biased region" description="Polar residues" evidence="7">
    <location>
        <begin position="145"/>
        <end position="154"/>
    </location>
</feature>
<feature type="chain" id="PRO_5043876457" evidence="8">
    <location>
        <begin position="20"/>
        <end position="154"/>
    </location>
</feature>
<evidence type="ECO:0000256" key="8">
    <source>
        <dbReference type="SAM" id="SignalP"/>
    </source>
</evidence>
<dbReference type="EMBL" id="BTSX01000004">
    <property type="protein sequence ID" value="GMS95609.1"/>
    <property type="molecule type" value="Genomic_DNA"/>
</dbReference>
<proteinExistence type="inferred from homology"/>
<comment type="similarity">
    <text evidence="2">Belongs to the FARP (FMRFamide related peptide) family.</text>
</comment>
<sequence>MATSYVGLLLLALSLPTIASQCCSESDNSDFCLVYSMLSPMEQNEVITLLGDSCQGDPDDALKKMEKRNPNFLRFGRSANSDVQLRLSRSNGPNFLRFGRRDPNFLRFGKAAADPNFLRFGKRASGSQTSSDLEDNLRSTERLDSQTSFDSEEN</sequence>
<evidence type="ECO:0000256" key="4">
    <source>
        <dbReference type="ARBA" id="ARBA00022685"/>
    </source>
</evidence>
<dbReference type="InterPro" id="IPR051041">
    <property type="entry name" value="FMRFamide-related_np"/>
</dbReference>
<dbReference type="AlphaFoldDB" id="A0AAV5TMJ6"/>
<comment type="caution">
    <text evidence="9">The sequence shown here is derived from an EMBL/GenBank/DDBJ whole genome shotgun (WGS) entry which is preliminary data.</text>
</comment>
<feature type="compositionally biased region" description="Basic and acidic residues" evidence="7">
    <location>
        <begin position="135"/>
        <end position="144"/>
    </location>
</feature>
<dbReference type="Proteomes" id="UP001432027">
    <property type="component" value="Unassembled WGS sequence"/>
</dbReference>
<keyword evidence="3" id="KW-0964">Secreted</keyword>
<gene>
    <name evidence="9" type="ORF">PENTCL1PPCAC_17784</name>
</gene>